<organism evidence="2 3">
    <name type="scientific">candidate division WWE3 bacterium GW2011_GWC2_41_23</name>
    <dbReference type="NCBI Taxonomy" id="1619123"/>
    <lineage>
        <taxon>Bacteria</taxon>
        <taxon>Katanobacteria</taxon>
    </lineage>
</organism>
<evidence type="ECO:0000313" key="3">
    <source>
        <dbReference type="Proteomes" id="UP000033947"/>
    </source>
</evidence>
<dbReference type="Proteomes" id="UP000033947">
    <property type="component" value="Unassembled WGS sequence"/>
</dbReference>
<evidence type="ECO:0000313" key="2">
    <source>
        <dbReference type="EMBL" id="KKS03300.1"/>
    </source>
</evidence>
<keyword evidence="1" id="KW-1133">Transmembrane helix</keyword>
<dbReference type="AlphaFoldDB" id="A0A0G0VQT8"/>
<accession>A0A0G0VQT8</accession>
<gene>
    <name evidence="2" type="ORF">UU55_C0003G0014</name>
</gene>
<sequence length="184" mass="20813">MKKFLIVSLALFFTVAIFLFVGWFLLQKYPGLTRKDAGKFDNASSGSTFSKFIAEQPYVFDIDVGSYPGDKILNIGAEEFYEIQSSRETSALLDKTYKFYLVAAIEDRNNGLVTLYEEGTDSKRRVFKCSGDRVFAMKNRNFSFISSGFDFMETLSVGDRVYTKCLNSDCTTLGPDCIIVKEIE</sequence>
<name>A0A0G0VQT8_UNCKA</name>
<keyword evidence="1" id="KW-0812">Transmembrane</keyword>
<keyword evidence="1" id="KW-0472">Membrane</keyword>
<dbReference type="EMBL" id="LCBB01000003">
    <property type="protein sequence ID" value="KKS03300.1"/>
    <property type="molecule type" value="Genomic_DNA"/>
</dbReference>
<protein>
    <submittedName>
        <fullName evidence="2">Uncharacterized protein</fullName>
    </submittedName>
</protein>
<evidence type="ECO:0000256" key="1">
    <source>
        <dbReference type="SAM" id="Phobius"/>
    </source>
</evidence>
<feature type="transmembrane region" description="Helical" evidence="1">
    <location>
        <begin position="6"/>
        <end position="26"/>
    </location>
</feature>
<comment type="caution">
    <text evidence="2">The sequence shown here is derived from an EMBL/GenBank/DDBJ whole genome shotgun (WGS) entry which is preliminary data.</text>
</comment>
<reference evidence="2 3" key="1">
    <citation type="journal article" date="2015" name="Nature">
        <title>rRNA introns, odd ribosomes, and small enigmatic genomes across a large radiation of phyla.</title>
        <authorList>
            <person name="Brown C.T."/>
            <person name="Hug L.A."/>
            <person name="Thomas B.C."/>
            <person name="Sharon I."/>
            <person name="Castelle C.J."/>
            <person name="Singh A."/>
            <person name="Wilkins M.J."/>
            <person name="Williams K.H."/>
            <person name="Banfield J.F."/>
        </authorList>
    </citation>
    <scope>NUCLEOTIDE SEQUENCE [LARGE SCALE GENOMIC DNA]</scope>
</reference>
<proteinExistence type="predicted"/>